<accession>A0ABR4A114</accession>
<gene>
    <name evidence="1" type="ORF">N7G274_008321</name>
</gene>
<dbReference type="EMBL" id="JBEFKJ010000028">
    <property type="protein sequence ID" value="KAL2038981.1"/>
    <property type="molecule type" value="Genomic_DNA"/>
</dbReference>
<protein>
    <submittedName>
        <fullName evidence="1">Uncharacterized protein</fullName>
    </submittedName>
</protein>
<reference evidence="1 2" key="1">
    <citation type="submission" date="2024-09" db="EMBL/GenBank/DDBJ databases">
        <title>Rethinking Asexuality: The Enigmatic Case of Functional Sexual Genes in Lepraria (Stereocaulaceae).</title>
        <authorList>
            <person name="Doellman M."/>
            <person name="Sun Y."/>
            <person name="Barcenas-Pena A."/>
            <person name="Lumbsch H.T."/>
            <person name="Grewe F."/>
        </authorList>
    </citation>
    <scope>NUCLEOTIDE SEQUENCE [LARGE SCALE GENOMIC DNA]</scope>
    <source>
        <strain evidence="1 2">Mercado 3170</strain>
    </source>
</reference>
<organism evidence="1 2">
    <name type="scientific">Stereocaulon virgatum</name>
    <dbReference type="NCBI Taxonomy" id="373712"/>
    <lineage>
        <taxon>Eukaryota</taxon>
        <taxon>Fungi</taxon>
        <taxon>Dikarya</taxon>
        <taxon>Ascomycota</taxon>
        <taxon>Pezizomycotina</taxon>
        <taxon>Lecanoromycetes</taxon>
        <taxon>OSLEUM clade</taxon>
        <taxon>Lecanoromycetidae</taxon>
        <taxon>Lecanorales</taxon>
        <taxon>Lecanorineae</taxon>
        <taxon>Stereocaulaceae</taxon>
        <taxon>Stereocaulon</taxon>
    </lineage>
</organism>
<proteinExistence type="predicted"/>
<evidence type="ECO:0000313" key="1">
    <source>
        <dbReference type="EMBL" id="KAL2038981.1"/>
    </source>
</evidence>
<evidence type="ECO:0000313" key="2">
    <source>
        <dbReference type="Proteomes" id="UP001590950"/>
    </source>
</evidence>
<name>A0ABR4A114_9LECA</name>
<keyword evidence="2" id="KW-1185">Reference proteome</keyword>
<dbReference type="Proteomes" id="UP001590950">
    <property type="component" value="Unassembled WGS sequence"/>
</dbReference>
<comment type="caution">
    <text evidence="1">The sequence shown here is derived from an EMBL/GenBank/DDBJ whole genome shotgun (WGS) entry which is preliminary data.</text>
</comment>
<sequence>MCCVVARSWHKRLRYRIDAWRKTAALDKEFKGSGDVMVGIRLHNQKQDLVPSQAIDDLSTVGGLPTVPVFAALFTYRLPSLRQHLLSLASVQHPSPVHFRV</sequence>